<protein>
    <submittedName>
        <fullName evidence="2">Uncharacterized protein</fullName>
    </submittedName>
</protein>
<dbReference type="AlphaFoldDB" id="A0A6J4LIA5"/>
<dbReference type="EMBL" id="CADCUE010000113">
    <property type="protein sequence ID" value="CAA9331427.1"/>
    <property type="molecule type" value="Genomic_DNA"/>
</dbReference>
<evidence type="ECO:0000256" key="1">
    <source>
        <dbReference type="SAM" id="Phobius"/>
    </source>
</evidence>
<sequence length="231" mass="24414">MLGRDGTIVAGVAVWIVVVLGLDASATLAQQHLLGAGTWVLLLLVLRAEDRATRVQVGVVVAFATVVELVFAGWLGVYVYRLDNVPAFVPPGHGLVYLAAFAVGRSAWAHAHARALLGTALALAGAWALWGVTLSTRPDALGAFWFGCLLLFAWRGRSPLLYAGAFFVVSGLELVGTSLGTWTWSAVDPTGLVSIGNPPSGIAGGYAWFDAAALWLTPRLLRRADRSRVPV</sequence>
<keyword evidence="1" id="KW-0472">Membrane</keyword>
<feature type="transmembrane region" description="Helical" evidence="1">
    <location>
        <begin position="7"/>
        <end position="22"/>
    </location>
</feature>
<keyword evidence="1" id="KW-0812">Transmembrane</keyword>
<accession>A0A6J4LIA5</accession>
<feature type="transmembrane region" description="Helical" evidence="1">
    <location>
        <begin position="85"/>
        <end position="103"/>
    </location>
</feature>
<gene>
    <name evidence="2" type="ORF">AVDCRST_MAG16-1381</name>
</gene>
<reference evidence="2" key="1">
    <citation type="submission" date="2020-02" db="EMBL/GenBank/DDBJ databases">
        <authorList>
            <person name="Meier V. D."/>
        </authorList>
    </citation>
    <scope>NUCLEOTIDE SEQUENCE</scope>
    <source>
        <strain evidence="2">AVDCRST_MAG16</strain>
    </source>
</reference>
<name>A0A6J4LIA5_9ACTN</name>
<evidence type="ECO:0000313" key="2">
    <source>
        <dbReference type="EMBL" id="CAA9331427.1"/>
    </source>
</evidence>
<feature type="transmembrane region" description="Helical" evidence="1">
    <location>
        <begin position="58"/>
        <end position="79"/>
    </location>
</feature>
<feature type="transmembrane region" description="Helical" evidence="1">
    <location>
        <begin position="115"/>
        <end position="132"/>
    </location>
</feature>
<feature type="transmembrane region" description="Helical" evidence="1">
    <location>
        <begin position="161"/>
        <end position="182"/>
    </location>
</feature>
<feature type="transmembrane region" description="Helical" evidence="1">
    <location>
        <begin position="28"/>
        <end position="46"/>
    </location>
</feature>
<organism evidence="2">
    <name type="scientific">uncultured Frankineae bacterium</name>
    <dbReference type="NCBI Taxonomy" id="437475"/>
    <lineage>
        <taxon>Bacteria</taxon>
        <taxon>Bacillati</taxon>
        <taxon>Actinomycetota</taxon>
        <taxon>Actinomycetes</taxon>
        <taxon>Frankiales</taxon>
        <taxon>environmental samples</taxon>
    </lineage>
</organism>
<feature type="transmembrane region" description="Helical" evidence="1">
    <location>
        <begin position="138"/>
        <end position="154"/>
    </location>
</feature>
<feature type="transmembrane region" description="Helical" evidence="1">
    <location>
        <begin position="202"/>
        <end position="221"/>
    </location>
</feature>
<proteinExistence type="predicted"/>
<keyword evidence="1" id="KW-1133">Transmembrane helix</keyword>